<dbReference type="InterPro" id="IPR058074">
    <property type="entry name" value="Bacteriocin-like"/>
</dbReference>
<dbReference type="Proteomes" id="UP001163719">
    <property type="component" value="Unassembled WGS sequence"/>
</dbReference>
<proteinExistence type="predicted"/>
<evidence type="ECO:0000313" key="1">
    <source>
        <dbReference type="EMBL" id="MCW3161925.1"/>
    </source>
</evidence>
<dbReference type="NCBIfam" id="NF047798">
    <property type="entry name" value="leader_Chryseo"/>
    <property type="match status" value="1"/>
</dbReference>
<reference evidence="1" key="1">
    <citation type="submission" date="2022-10" db="EMBL/GenBank/DDBJ databases">
        <title>Chryseobacterium babae sp. nov. isolated from the gut of the beetle Oryctes rhinoceros, and Chryseobacterium kimseyorum sp. nov., isolated from a stick insect rearing cage.</title>
        <authorList>
            <person name="Shelomi M."/>
            <person name="Han C.-J."/>
            <person name="Chen W.-M."/>
            <person name="Chen H.-K."/>
            <person name="Liaw S.-J."/>
            <person name="Muhle E."/>
            <person name="Clermont D."/>
        </authorList>
    </citation>
    <scope>NUCLEOTIDE SEQUENCE</scope>
    <source>
        <strain evidence="1">WLa1L2M3</strain>
    </source>
</reference>
<evidence type="ECO:0000313" key="2">
    <source>
        <dbReference type="Proteomes" id="UP001163719"/>
    </source>
</evidence>
<name>A0ABT3HQ62_9FLAO</name>
<organism evidence="1 2">
    <name type="scientific">Chryseobacterium oryctis</name>
    <dbReference type="NCBI Taxonomy" id="2952618"/>
    <lineage>
        <taxon>Bacteria</taxon>
        <taxon>Pseudomonadati</taxon>
        <taxon>Bacteroidota</taxon>
        <taxon>Flavobacteriia</taxon>
        <taxon>Flavobacteriales</taxon>
        <taxon>Weeksellaceae</taxon>
        <taxon>Chryseobacterium group</taxon>
        <taxon>Chryseobacterium</taxon>
    </lineage>
</organism>
<keyword evidence="2" id="KW-1185">Reference proteome</keyword>
<accession>A0ABT3HQ62</accession>
<gene>
    <name evidence="1" type="ORF">OH806_11680</name>
</gene>
<dbReference type="RefSeq" id="WP_264743866.1">
    <property type="nucleotide sequence ID" value="NZ_JAPDHV010000005.1"/>
</dbReference>
<protein>
    <recommendedName>
        <fullName evidence="3">Bacteriocin-type signal sequence-containing protein</fullName>
    </recommendedName>
</protein>
<evidence type="ECO:0008006" key="3">
    <source>
        <dbReference type="Google" id="ProtNLM"/>
    </source>
</evidence>
<comment type="caution">
    <text evidence="1">The sequence shown here is derived from an EMBL/GenBank/DDBJ whole genome shotgun (WGS) entry which is preliminary data.</text>
</comment>
<sequence length="64" mass="7202">MKNLKKISRNQLKAVKGSGCGDYFPNPTDPDPTSCDCNLWYCEKMGACIHSSFWTNERCVIGEL</sequence>
<dbReference type="EMBL" id="JAPDHV010000005">
    <property type="protein sequence ID" value="MCW3161925.1"/>
    <property type="molecule type" value="Genomic_DNA"/>
</dbReference>